<feature type="non-terminal residue" evidence="2">
    <location>
        <position position="1"/>
    </location>
</feature>
<feature type="compositionally biased region" description="Pro residues" evidence="1">
    <location>
        <begin position="37"/>
        <end position="61"/>
    </location>
</feature>
<feature type="region of interest" description="Disordered" evidence="1">
    <location>
        <begin position="1"/>
        <end position="85"/>
    </location>
</feature>
<proteinExistence type="predicted"/>
<evidence type="ECO:0000313" key="4">
    <source>
        <dbReference type="Proteomes" id="UP000008810"/>
    </source>
</evidence>
<evidence type="ECO:0000313" key="2">
    <source>
        <dbReference type="EMBL" id="PNT67118.1"/>
    </source>
</evidence>
<dbReference type="EMBL" id="CM000882">
    <property type="protein sequence ID" value="PNT67118.1"/>
    <property type="molecule type" value="Genomic_DNA"/>
</dbReference>
<dbReference type="Proteomes" id="UP000008810">
    <property type="component" value="Chromosome 3"/>
</dbReference>
<dbReference type="InParanoid" id="A0A2K2CYK9"/>
<reference evidence="3" key="3">
    <citation type="submission" date="2018-08" db="UniProtKB">
        <authorList>
            <consortium name="EnsemblPlants"/>
        </authorList>
    </citation>
    <scope>IDENTIFICATION</scope>
    <source>
        <strain evidence="3">cv. Bd21</strain>
    </source>
</reference>
<keyword evidence="4" id="KW-1185">Reference proteome</keyword>
<feature type="compositionally biased region" description="Pro residues" evidence="1">
    <location>
        <begin position="1"/>
        <end position="15"/>
    </location>
</feature>
<accession>A0A2K2CYK9</accession>
<organism evidence="2">
    <name type="scientific">Brachypodium distachyon</name>
    <name type="common">Purple false brome</name>
    <name type="synonym">Trachynia distachya</name>
    <dbReference type="NCBI Taxonomy" id="15368"/>
    <lineage>
        <taxon>Eukaryota</taxon>
        <taxon>Viridiplantae</taxon>
        <taxon>Streptophyta</taxon>
        <taxon>Embryophyta</taxon>
        <taxon>Tracheophyta</taxon>
        <taxon>Spermatophyta</taxon>
        <taxon>Magnoliopsida</taxon>
        <taxon>Liliopsida</taxon>
        <taxon>Poales</taxon>
        <taxon>Poaceae</taxon>
        <taxon>BOP clade</taxon>
        <taxon>Pooideae</taxon>
        <taxon>Stipodae</taxon>
        <taxon>Brachypodieae</taxon>
        <taxon>Brachypodium</taxon>
    </lineage>
</organism>
<name>A0A2K2CYK9_BRADI</name>
<dbReference type="EnsemblPlants" id="PNT67118">
    <property type="protein sequence ID" value="PNT67118"/>
    <property type="gene ID" value="BRADI_3g21245v3"/>
</dbReference>
<dbReference type="AlphaFoldDB" id="A0A2K2CYK9"/>
<gene>
    <name evidence="2" type="ORF">BRADI_3g21245v3</name>
</gene>
<reference evidence="2" key="2">
    <citation type="submission" date="2017-06" db="EMBL/GenBank/DDBJ databases">
        <title>WGS assembly of Brachypodium distachyon.</title>
        <authorList>
            <consortium name="The International Brachypodium Initiative"/>
            <person name="Lucas S."/>
            <person name="Harmon-Smith M."/>
            <person name="Lail K."/>
            <person name="Tice H."/>
            <person name="Grimwood J."/>
            <person name="Bruce D."/>
            <person name="Barry K."/>
            <person name="Shu S."/>
            <person name="Lindquist E."/>
            <person name="Wang M."/>
            <person name="Pitluck S."/>
            <person name="Vogel J.P."/>
            <person name="Garvin D.F."/>
            <person name="Mockler T.C."/>
            <person name="Schmutz J."/>
            <person name="Rokhsar D."/>
            <person name="Bevan M.W."/>
        </authorList>
    </citation>
    <scope>NUCLEOTIDE SEQUENCE</scope>
    <source>
        <strain evidence="2">Bd21</strain>
    </source>
</reference>
<protein>
    <submittedName>
        <fullName evidence="2 3">Uncharacterized protein</fullName>
    </submittedName>
</protein>
<feature type="compositionally biased region" description="Low complexity" evidence="1">
    <location>
        <begin position="16"/>
        <end position="33"/>
    </location>
</feature>
<evidence type="ECO:0000256" key="1">
    <source>
        <dbReference type="SAM" id="MobiDB-lite"/>
    </source>
</evidence>
<sequence>TPLSPYPFPCLPISPSPSSLPISSSSSLPISARCRPEPPPVPAPSPRPSHPQAPHSPPPAPWRAALPSPGPLRSTPWTEGGSTLPPDPAARVLAAALSRVLFSLTSSSSLASPLIFSLSFSFDVLCRRPPPCAHSWPAPPRDPAAAGPVAAALSGARLRSPPAAAACGCKGCGLQVRLGASLGPTRAPPPSTSSPAGSDLPCLSILQSISKILREPAHHEQVRFERIVEEIAVSSMQQVMPYEVRSIYLDCSC</sequence>
<dbReference type="Gramene" id="PNT67118">
    <property type="protein sequence ID" value="PNT67118"/>
    <property type="gene ID" value="BRADI_3g21245v3"/>
</dbReference>
<evidence type="ECO:0000313" key="3">
    <source>
        <dbReference type="EnsemblPlants" id="PNT67118"/>
    </source>
</evidence>
<reference evidence="2 3" key="1">
    <citation type="journal article" date="2010" name="Nature">
        <title>Genome sequencing and analysis of the model grass Brachypodium distachyon.</title>
        <authorList>
            <consortium name="International Brachypodium Initiative"/>
        </authorList>
    </citation>
    <scope>NUCLEOTIDE SEQUENCE [LARGE SCALE GENOMIC DNA]</scope>
    <source>
        <strain evidence="2 3">Bd21</strain>
    </source>
</reference>